<protein>
    <submittedName>
        <fullName evidence="3">Maleylpyruvate isomerase</fullName>
        <ecNumber evidence="3">5.2.1.4</ecNumber>
    </submittedName>
</protein>
<feature type="compositionally biased region" description="Pro residues" evidence="1">
    <location>
        <begin position="238"/>
        <end position="250"/>
    </location>
</feature>
<dbReference type="InterPro" id="IPR017517">
    <property type="entry name" value="Maleyloyr_isom"/>
</dbReference>
<dbReference type="SUPFAM" id="SSF109854">
    <property type="entry name" value="DinB/YfiT-like putative metalloenzymes"/>
    <property type="match status" value="1"/>
</dbReference>
<accession>A0A7W3LVL8</accession>
<dbReference type="Gene3D" id="1.20.120.450">
    <property type="entry name" value="dinb family like domain"/>
    <property type="match status" value="1"/>
</dbReference>
<dbReference type="InterPro" id="IPR034660">
    <property type="entry name" value="DinB/YfiT-like"/>
</dbReference>
<dbReference type="AlphaFoldDB" id="A0A7W3LVL8"/>
<name>A0A7W3LVL8_ACTNM</name>
<reference evidence="3 4" key="1">
    <citation type="submission" date="2020-08" db="EMBL/GenBank/DDBJ databases">
        <title>Genomic Encyclopedia of Type Strains, Phase IV (KMG-IV): sequencing the most valuable type-strain genomes for metagenomic binning, comparative biology and taxonomic classification.</title>
        <authorList>
            <person name="Goeker M."/>
        </authorList>
    </citation>
    <scope>NUCLEOTIDE SEQUENCE [LARGE SCALE GENOMIC DNA]</scope>
    <source>
        <strain evidence="3 4">DSM 44197</strain>
    </source>
</reference>
<evidence type="ECO:0000313" key="3">
    <source>
        <dbReference type="EMBL" id="MBA8955156.1"/>
    </source>
</evidence>
<organism evidence="3 4">
    <name type="scientific">Actinomadura namibiensis</name>
    <dbReference type="NCBI Taxonomy" id="182080"/>
    <lineage>
        <taxon>Bacteria</taxon>
        <taxon>Bacillati</taxon>
        <taxon>Actinomycetota</taxon>
        <taxon>Actinomycetes</taxon>
        <taxon>Streptosporangiales</taxon>
        <taxon>Thermomonosporaceae</taxon>
        <taxon>Actinomadura</taxon>
    </lineage>
</organism>
<dbReference type="NCBIfam" id="TIGR03083">
    <property type="entry name" value="maleylpyruvate isomerase family mycothiol-dependent enzyme"/>
    <property type="match status" value="1"/>
</dbReference>
<dbReference type="EC" id="5.2.1.4" evidence="3"/>
<keyword evidence="3" id="KW-0413">Isomerase</keyword>
<dbReference type="InterPro" id="IPR024344">
    <property type="entry name" value="MDMPI_metal-binding"/>
</dbReference>
<keyword evidence="4" id="KW-1185">Reference proteome</keyword>
<gene>
    <name evidence="3" type="ORF">HNR61_006830</name>
</gene>
<evidence type="ECO:0000256" key="1">
    <source>
        <dbReference type="SAM" id="MobiDB-lite"/>
    </source>
</evidence>
<dbReference type="Proteomes" id="UP000572680">
    <property type="component" value="Unassembled WGS sequence"/>
</dbReference>
<dbReference type="GO" id="GO:0046872">
    <property type="term" value="F:metal ion binding"/>
    <property type="evidence" value="ECO:0007669"/>
    <property type="project" value="InterPro"/>
</dbReference>
<proteinExistence type="predicted"/>
<comment type="caution">
    <text evidence="3">The sequence shown here is derived from an EMBL/GenBank/DDBJ whole genome shotgun (WGS) entry which is preliminary data.</text>
</comment>
<feature type="region of interest" description="Disordered" evidence="1">
    <location>
        <begin position="230"/>
        <end position="250"/>
    </location>
</feature>
<feature type="domain" description="Mycothiol-dependent maleylpyruvate isomerase metal-binding" evidence="2">
    <location>
        <begin position="16"/>
        <end position="153"/>
    </location>
</feature>
<evidence type="ECO:0000259" key="2">
    <source>
        <dbReference type="Pfam" id="PF11716"/>
    </source>
</evidence>
<sequence>MAETGMDDWRKVLEHLEAGAERILATLAGLTDARLREPSALPGWTRGHVVTHVARNADSLWNLLEWARTGREIPQYPSLAARNAALEAGAGRGVAEQAADLRDSAARFVEQARALPEEAARARVRAMAGWEHPAWYAVYRRWHEVEAHHVDLAAGYGPADWPDAYVRWALRETLDGLVGLPPGGQGSLAGYRLVSTDSGDGVALGDGPEATGSSRALLAWLSGRSRGAGVVVRGEGTPPVPPPWPPPARF</sequence>
<dbReference type="RefSeq" id="WP_220510119.1">
    <property type="nucleotide sequence ID" value="NZ_BAAALP010000040.1"/>
</dbReference>
<dbReference type="Pfam" id="PF11716">
    <property type="entry name" value="MDMPI_N"/>
    <property type="match status" value="1"/>
</dbReference>
<dbReference type="GO" id="GO:0050077">
    <property type="term" value="F:maleylpyruvate isomerase activity"/>
    <property type="evidence" value="ECO:0007669"/>
    <property type="project" value="UniProtKB-EC"/>
</dbReference>
<keyword evidence="3" id="KW-0670">Pyruvate</keyword>
<evidence type="ECO:0000313" key="4">
    <source>
        <dbReference type="Proteomes" id="UP000572680"/>
    </source>
</evidence>
<dbReference type="EMBL" id="JACJIA010000011">
    <property type="protein sequence ID" value="MBA8955156.1"/>
    <property type="molecule type" value="Genomic_DNA"/>
</dbReference>